<accession>A0A365YJP6</accession>
<name>A0A365YJP6_9MICC</name>
<reference evidence="1 2" key="1">
    <citation type="submission" date="2018-01" db="EMBL/GenBank/DDBJ databases">
        <title>Glutamicibacter soli strain NHPC-3 Whole genome sequence and assembly.</title>
        <authorList>
            <person name="Choudhury P."/>
            <person name="Gupta D."/>
            <person name="Sengupta K."/>
            <person name="Jawed A."/>
            <person name="Sultana N."/>
            <person name="Saha P."/>
        </authorList>
    </citation>
    <scope>NUCLEOTIDE SEQUENCE [LARGE SCALE GENOMIC DNA]</scope>
    <source>
        <strain evidence="1 2">NHPC-3</strain>
    </source>
</reference>
<dbReference type="AlphaFoldDB" id="A0A365YJP6"/>
<comment type="caution">
    <text evidence="1">The sequence shown here is derived from an EMBL/GenBank/DDBJ whole genome shotgun (WGS) entry which is preliminary data.</text>
</comment>
<evidence type="ECO:0000313" key="2">
    <source>
        <dbReference type="Proteomes" id="UP000252167"/>
    </source>
</evidence>
<protein>
    <submittedName>
        <fullName evidence="1">Uncharacterized protein</fullName>
    </submittedName>
</protein>
<gene>
    <name evidence="1" type="ORF">C1H84_04040</name>
</gene>
<keyword evidence="2" id="KW-1185">Reference proteome</keyword>
<evidence type="ECO:0000313" key="1">
    <source>
        <dbReference type="EMBL" id="RBM02617.1"/>
    </source>
</evidence>
<sequence>MFVKPTAEPPHRVMVLMACRDSWYEASDDERNNVALPTLQHLLEDWEALGFELLHSFDDDFFLVGQPGSLQFPITILGMVPSLDTVVQMMNRARTTVNGERADRYYRFESRLGRKLFLLPR</sequence>
<dbReference type="EMBL" id="POAF01000002">
    <property type="protein sequence ID" value="RBM02617.1"/>
    <property type="molecule type" value="Genomic_DNA"/>
</dbReference>
<organism evidence="1 2">
    <name type="scientific">Glutamicibacter soli</name>
    <dbReference type="NCBI Taxonomy" id="453836"/>
    <lineage>
        <taxon>Bacteria</taxon>
        <taxon>Bacillati</taxon>
        <taxon>Actinomycetota</taxon>
        <taxon>Actinomycetes</taxon>
        <taxon>Micrococcales</taxon>
        <taxon>Micrococcaceae</taxon>
        <taxon>Glutamicibacter</taxon>
    </lineage>
</organism>
<proteinExistence type="predicted"/>
<dbReference type="RefSeq" id="WP_113606622.1">
    <property type="nucleotide sequence ID" value="NZ_CM125969.1"/>
</dbReference>
<dbReference type="Proteomes" id="UP000252167">
    <property type="component" value="Unassembled WGS sequence"/>
</dbReference>